<name>A0A1X6NAW5_9APHY</name>
<dbReference type="OrthoDB" id="422720at2759"/>
<gene>
    <name evidence="4" type="ORF">POSPLADRAFT_1133658</name>
</gene>
<dbReference type="PANTHER" id="PTHR14143">
    <property type="entry name" value="INTERFERON-INDUCIBLE GTPASE FAMILY MEMBER"/>
    <property type="match status" value="1"/>
</dbReference>
<dbReference type="EMBL" id="KZ110593">
    <property type="protein sequence ID" value="OSX65652.1"/>
    <property type="molecule type" value="Genomic_DNA"/>
</dbReference>
<dbReference type="PANTHER" id="PTHR14143:SF1">
    <property type="entry name" value="IRG-TYPE G DOMAIN-CONTAINING PROTEIN"/>
    <property type="match status" value="1"/>
</dbReference>
<evidence type="ECO:0000256" key="1">
    <source>
        <dbReference type="ARBA" id="ARBA00005429"/>
    </source>
</evidence>
<dbReference type="PROSITE" id="PS51716">
    <property type="entry name" value="G_IRG"/>
    <property type="match status" value="1"/>
</dbReference>
<accession>A0A1X6NAW5</accession>
<dbReference type="GO" id="GO:0005525">
    <property type="term" value="F:GTP binding"/>
    <property type="evidence" value="ECO:0007669"/>
    <property type="project" value="InterPro"/>
</dbReference>
<evidence type="ECO:0000313" key="4">
    <source>
        <dbReference type="EMBL" id="OSX65652.1"/>
    </source>
</evidence>
<sequence>LASWAAVAMTPIGNANWYIEDTRVEQERVLAERARRKAEDSARRNAEARRCAEEQARQAKLEQEKALAEKAVAEKAAAEAVAAAEETKKAFKGDIKPVITPTLEELEATKKRLGYKTGYFHFAVAGTSGSGKSSLINAFRGLRNGSNDPSVGKTGVTETTSTITRYRDPNEAIPFAWYDIPGAGTLSVPDAEYFNVHGLYIFDCIIVLMDIRFTATDEAILRNCARFQIPSYLVRSKSLQHVENVMRDMLGDDEEEKDDKACMDEAVEKYVTETRASVADNLAKAELPDQRVYMVDIDNIFKIVKRRKPKRAIDEYQLMDDLLSTARYRRIKPKRSPQSLLFSSAASALARSCGVP</sequence>
<dbReference type="RefSeq" id="XP_024342446.1">
    <property type="nucleotide sequence ID" value="XM_024484377.1"/>
</dbReference>
<feature type="non-terminal residue" evidence="4">
    <location>
        <position position="1"/>
    </location>
</feature>
<evidence type="ECO:0000313" key="5">
    <source>
        <dbReference type="Proteomes" id="UP000194127"/>
    </source>
</evidence>
<dbReference type="InterPro" id="IPR030385">
    <property type="entry name" value="G_IRG_dom"/>
</dbReference>
<dbReference type="AlphaFoldDB" id="A0A1X6NAW5"/>
<feature type="coiled-coil region" evidence="2">
    <location>
        <begin position="44"/>
        <end position="81"/>
    </location>
</feature>
<dbReference type="GO" id="GO:0016020">
    <property type="term" value="C:membrane"/>
    <property type="evidence" value="ECO:0007669"/>
    <property type="project" value="InterPro"/>
</dbReference>
<keyword evidence="5" id="KW-1185">Reference proteome</keyword>
<reference evidence="4 5" key="1">
    <citation type="submission" date="2017-04" db="EMBL/GenBank/DDBJ databases">
        <title>Genome Sequence of the Model Brown-Rot Fungus Postia placenta SB12.</title>
        <authorList>
            <consortium name="DOE Joint Genome Institute"/>
            <person name="Gaskell J."/>
            <person name="Kersten P."/>
            <person name="Larrondo L.F."/>
            <person name="Canessa P."/>
            <person name="Martinez D."/>
            <person name="Hibbett D."/>
            <person name="Schmoll M."/>
            <person name="Kubicek C.P."/>
            <person name="Martinez A.T."/>
            <person name="Yadav J."/>
            <person name="Master E."/>
            <person name="Magnuson J.K."/>
            <person name="James T."/>
            <person name="Yaver D."/>
            <person name="Berka R."/>
            <person name="Labutti K."/>
            <person name="Lipzen A."/>
            <person name="Aerts A."/>
            <person name="Barry K."/>
            <person name="Henrissat B."/>
            <person name="Blanchette R."/>
            <person name="Grigoriev I."/>
            <person name="Cullen D."/>
        </authorList>
    </citation>
    <scope>NUCLEOTIDE SEQUENCE [LARGE SCALE GENOMIC DNA]</scope>
    <source>
        <strain evidence="4 5">MAD-698-R-SB12</strain>
    </source>
</reference>
<dbReference type="InterPro" id="IPR027417">
    <property type="entry name" value="P-loop_NTPase"/>
</dbReference>
<dbReference type="InterPro" id="IPR007743">
    <property type="entry name" value="Immunity-related_GTPase-like"/>
</dbReference>
<feature type="domain" description="IRG-type G" evidence="3">
    <location>
        <begin position="118"/>
        <end position="315"/>
    </location>
</feature>
<evidence type="ECO:0000259" key="3">
    <source>
        <dbReference type="PROSITE" id="PS51716"/>
    </source>
</evidence>
<comment type="similarity">
    <text evidence="1">Belongs to the TRAFAC class dynamin-like GTPase superfamily. IRG family.</text>
</comment>
<dbReference type="Pfam" id="PF05049">
    <property type="entry name" value="IIGP"/>
    <property type="match status" value="1"/>
</dbReference>
<dbReference type="Gene3D" id="3.40.50.300">
    <property type="entry name" value="P-loop containing nucleotide triphosphate hydrolases"/>
    <property type="match status" value="1"/>
</dbReference>
<dbReference type="SUPFAM" id="SSF52540">
    <property type="entry name" value="P-loop containing nucleoside triphosphate hydrolases"/>
    <property type="match status" value="1"/>
</dbReference>
<keyword evidence="2" id="KW-0175">Coiled coil</keyword>
<proteinExistence type="inferred from homology"/>
<dbReference type="Proteomes" id="UP000194127">
    <property type="component" value="Unassembled WGS sequence"/>
</dbReference>
<organism evidence="4 5">
    <name type="scientific">Postia placenta MAD-698-R-SB12</name>
    <dbReference type="NCBI Taxonomy" id="670580"/>
    <lineage>
        <taxon>Eukaryota</taxon>
        <taxon>Fungi</taxon>
        <taxon>Dikarya</taxon>
        <taxon>Basidiomycota</taxon>
        <taxon>Agaricomycotina</taxon>
        <taxon>Agaricomycetes</taxon>
        <taxon>Polyporales</taxon>
        <taxon>Adustoporiaceae</taxon>
        <taxon>Rhodonia</taxon>
    </lineage>
</organism>
<evidence type="ECO:0000256" key="2">
    <source>
        <dbReference type="SAM" id="Coils"/>
    </source>
</evidence>
<dbReference type="GeneID" id="36329326"/>
<protein>
    <recommendedName>
        <fullName evidence="3">IRG-type G domain-containing protein</fullName>
    </recommendedName>
</protein>